<organism evidence="2 3">
    <name type="scientific">Undibacterium terreum</name>
    <dbReference type="NCBI Taxonomy" id="1224302"/>
    <lineage>
        <taxon>Bacteria</taxon>
        <taxon>Pseudomonadati</taxon>
        <taxon>Pseudomonadota</taxon>
        <taxon>Betaproteobacteria</taxon>
        <taxon>Burkholderiales</taxon>
        <taxon>Oxalobacteraceae</taxon>
        <taxon>Undibacterium</taxon>
    </lineage>
</organism>
<protein>
    <recommendedName>
        <fullName evidence="4">Lipid A deacylase LpxR family protein</fullName>
    </recommendedName>
</protein>
<dbReference type="InterPro" id="IPR037107">
    <property type="entry name" value="Put_OMP_sf"/>
</dbReference>
<dbReference type="Gene3D" id="2.40.128.140">
    <property type="entry name" value="Outer membrane protein"/>
    <property type="match status" value="1"/>
</dbReference>
<dbReference type="RefSeq" id="WP_188569248.1">
    <property type="nucleotide sequence ID" value="NZ_BMED01000008.1"/>
</dbReference>
<feature type="signal peptide" evidence="1">
    <location>
        <begin position="1"/>
        <end position="23"/>
    </location>
</feature>
<reference evidence="2" key="2">
    <citation type="submission" date="2020-09" db="EMBL/GenBank/DDBJ databases">
        <authorList>
            <person name="Sun Q."/>
            <person name="Zhou Y."/>
        </authorList>
    </citation>
    <scope>NUCLEOTIDE SEQUENCE</scope>
    <source>
        <strain evidence="2">CGMCC 1.10998</strain>
    </source>
</reference>
<sequence length="312" mass="34471">MQKNSLSKLLAASFAFVSISSFAQSVLPSWQEYQDVRAKGISVWQLDIENDSLLFNDKDGFYTSGVRLGQRNVFNTQSTSTIYGWRIGQELYTASDTKLLPSQLSPRDHPYAGWLFGGIYKESADANGRSFRLGLDIGCLGPCAGGDWAQTHLHRLLHQPLPQGWSTQLGNEWGAVFSGEWSPLRWTPASYMDVTPVIKGRFGNIFTDAAAGVTVRAGVLNALPEQRANYAFARVEAKAVAYNATIQGGYFANEHTLVDPKRGVGELELGYVWRGEQFGVNVSIVRRSNEIRQLTNGEGAQNFAKILFSYAL</sequence>
<feature type="chain" id="PRO_5038010351" description="Lipid A deacylase LpxR family protein" evidence="1">
    <location>
        <begin position="24"/>
        <end position="312"/>
    </location>
</feature>
<evidence type="ECO:0000313" key="3">
    <source>
        <dbReference type="Proteomes" id="UP000637423"/>
    </source>
</evidence>
<dbReference type="EMBL" id="BMED01000008">
    <property type="protein sequence ID" value="GGC99475.1"/>
    <property type="molecule type" value="Genomic_DNA"/>
</dbReference>
<name>A0A916V073_9BURK</name>
<accession>A0A916V073</accession>
<evidence type="ECO:0008006" key="4">
    <source>
        <dbReference type="Google" id="ProtNLM"/>
    </source>
</evidence>
<dbReference type="Proteomes" id="UP000637423">
    <property type="component" value="Unassembled WGS sequence"/>
</dbReference>
<gene>
    <name evidence="2" type="ORF">GCM10011396_53730</name>
</gene>
<comment type="caution">
    <text evidence="2">The sequence shown here is derived from an EMBL/GenBank/DDBJ whole genome shotgun (WGS) entry which is preliminary data.</text>
</comment>
<evidence type="ECO:0000256" key="1">
    <source>
        <dbReference type="SAM" id="SignalP"/>
    </source>
</evidence>
<proteinExistence type="predicted"/>
<dbReference type="InterPro" id="IPR018707">
    <property type="entry name" value="LpxR"/>
</dbReference>
<reference evidence="2" key="1">
    <citation type="journal article" date="2014" name="Int. J. Syst. Evol. Microbiol.">
        <title>Complete genome sequence of Corynebacterium casei LMG S-19264T (=DSM 44701T), isolated from a smear-ripened cheese.</title>
        <authorList>
            <consortium name="US DOE Joint Genome Institute (JGI-PGF)"/>
            <person name="Walter F."/>
            <person name="Albersmeier A."/>
            <person name="Kalinowski J."/>
            <person name="Ruckert C."/>
        </authorList>
    </citation>
    <scope>NUCLEOTIDE SEQUENCE</scope>
    <source>
        <strain evidence="2">CGMCC 1.10998</strain>
    </source>
</reference>
<keyword evidence="1" id="KW-0732">Signal</keyword>
<evidence type="ECO:0000313" key="2">
    <source>
        <dbReference type="EMBL" id="GGC99475.1"/>
    </source>
</evidence>
<dbReference type="AlphaFoldDB" id="A0A916V073"/>
<keyword evidence="3" id="KW-1185">Reference proteome</keyword>
<dbReference type="Pfam" id="PF09982">
    <property type="entry name" value="LpxR"/>
    <property type="match status" value="1"/>
</dbReference>